<comment type="caution">
    <text evidence="1">The sequence shown here is derived from an EMBL/GenBank/DDBJ whole genome shotgun (WGS) entry which is preliminary data.</text>
</comment>
<proteinExistence type="predicted"/>
<evidence type="ECO:0000313" key="2">
    <source>
        <dbReference type="Proteomes" id="UP001604277"/>
    </source>
</evidence>
<organism evidence="1 2">
    <name type="scientific">Forsythia ovata</name>
    <dbReference type="NCBI Taxonomy" id="205694"/>
    <lineage>
        <taxon>Eukaryota</taxon>
        <taxon>Viridiplantae</taxon>
        <taxon>Streptophyta</taxon>
        <taxon>Embryophyta</taxon>
        <taxon>Tracheophyta</taxon>
        <taxon>Spermatophyta</taxon>
        <taxon>Magnoliopsida</taxon>
        <taxon>eudicotyledons</taxon>
        <taxon>Gunneridae</taxon>
        <taxon>Pentapetalae</taxon>
        <taxon>asterids</taxon>
        <taxon>lamiids</taxon>
        <taxon>Lamiales</taxon>
        <taxon>Oleaceae</taxon>
        <taxon>Forsythieae</taxon>
        <taxon>Forsythia</taxon>
    </lineage>
</organism>
<sequence>MEGPRRVKRPSFKKFHIRIPLLAFPDSSDWMQRINIGSRQDELDPIILERLPPLSAMAVASVHKYWTSVWAKATEGADLSKLIKMAEMNTAQSHVLNCKLYKVLVMKVDKLHSTVVGVEDINTLYLENQILRLEFTVFENARARAVYDITKYGTIQMMCA</sequence>
<keyword evidence="2" id="KW-1185">Reference proteome</keyword>
<dbReference type="Proteomes" id="UP001604277">
    <property type="component" value="Unassembled WGS sequence"/>
</dbReference>
<dbReference type="EMBL" id="JBFOLJ010000002">
    <property type="protein sequence ID" value="KAL2552723.1"/>
    <property type="molecule type" value="Genomic_DNA"/>
</dbReference>
<evidence type="ECO:0000313" key="1">
    <source>
        <dbReference type="EMBL" id="KAL2552723.1"/>
    </source>
</evidence>
<reference evidence="2" key="1">
    <citation type="submission" date="2024-07" db="EMBL/GenBank/DDBJ databases">
        <title>Two chromosome-level genome assemblies of Korean endemic species Abeliophyllum distichum and Forsythia ovata (Oleaceae).</title>
        <authorList>
            <person name="Jang H."/>
        </authorList>
    </citation>
    <scope>NUCLEOTIDE SEQUENCE [LARGE SCALE GENOMIC DNA]</scope>
</reference>
<dbReference type="AlphaFoldDB" id="A0ABD1WVP4"/>
<name>A0ABD1WVP4_9LAMI</name>
<gene>
    <name evidence="1" type="ORF">Fot_06342</name>
</gene>
<accession>A0ABD1WVP4</accession>
<protein>
    <submittedName>
        <fullName evidence="1">Uncharacterized protein</fullName>
    </submittedName>
</protein>